<dbReference type="SUPFAM" id="SSF51197">
    <property type="entry name" value="Clavaminate synthase-like"/>
    <property type="match status" value="1"/>
</dbReference>
<dbReference type="InterPro" id="IPR027443">
    <property type="entry name" value="IPNS-like_sf"/>
</dbReference>
<evidence type="ECO:0000256" key="3">
    <source>
        <dbReference type="ARBA" id="ARBA00023002"/>
    </source>
</evidence>
<dbReference type="Gene3D" id="2.60.120.330">
    <property type="entry name" value="B-lactam Antibiotic, Isopenicillin N Synthase, Chain"/>
    <property type="match status" value="1"/>
</dbReference>
<accession>A0AAX6DHK0</accession>
<reference evidence="7" key="1">
    <citation type="journal article" date="2023" name="GigaByte">
        <title>Genome assembly of the bearded iris, Iris pallida Lam.</title>
        <authorList>
            <person name="Bruccoleri R.E."/>
            <person name="Oakeley E.J."/>
            <person name="Faust A.M.E."/>
            <person name="Altorfer M."/>
            <person name="Dessus-Babus S."/>
            <person name="Burckhardt D."/>
            <person name="Oertli M."/>
            <person name="Naumann U."/>
            <person name="Petersen F."/>
            <person name="Wong J."/>
        </authorList>
    </citation>
    <scope>NUCLEOTIDE SEQUENCE</scope>
    <source>
        <strain evidence="7">GSM-AAB239-AS_SAM_17_03QT</strain>
    </source>
</reference>
<dbReference type="InterPro" id="IPR050295">
    <property type="entry name" value="Plant_2OG-oxidoreductases"/>
</dbReference>
<comment type="caution">
    <text evidence="7">The sequence shown here is derived from an EMBL/GenBank/DDBJ whole genome shotgun (WGS) entry which is preliminary data.</text>
</comment>
<dbReference type="AlphaFoldDB" id="A0AAX6DHK0"/>
<proteinExistence type="inferred from homology"/>
<keyword evidence="8" id="KW-1185">Reference proteome</keyword>
<dbReference type="GO" id="GO:0046872">
    <property type="term" value="F:metal ion binding"/>
    <property type="evidence" value="ECO:0007669"/>
    <property type="project" value="UniProtKB-KW"/>
</dbReference>
<organism evidence="7 8">
    <name type="scientific">Iris pallida</name>
    <name type="common">Sweet iris</name>
    <dbReference type="NCBI Taxonomy" id="29817"/>
    <lineage>
        <taxon>Eukaryota</taxon>
        <taxon>Viridiplantae</taxon>
        <taxon>Streptophyta</taxon>
        <taxon>Embryophyta</taxon>
        <taxon>Tracheophyta</taxon>
        <taxon>Spermatophyta</taxon>
        <taxon>Magnoliopsida</taxon>
        <taxon>Liliopsida</taxon>
        <taxon>Asparagales</taxon>
        <taxon>Iridaceae</taxon>
        <taxon>Iridoideae</taxon>
        <taxon>Irideae</taxon>
        <taxon>Iris</taxon>
    </lineage>
</organism>
<sequence>MESLPVPIVQSLASGAAGVPVRYIRTDADAVPVVLDPDLEIPTVDFGRLLDPGSSRQESLKLHSACQDWGFFQLMNHNIPHELIERLKVDITEFFKLPLETKKEFRQLPGNREGYGQLFVFSKDQKLDWGDMMYFHTQPLRRRSKDLWPTHPHTFRDTLDSYSSELYLLGKILLNVMATNLGINPEVMTNMLEEGVQSVRINYYPPCPQADKVIGLSPHSDVSLITWVLQVNEVQGLQIKKNDRWVPVKPLPGAFVVNIGDSFEILSNGKYRSIEHRAVVNPEKARLSIAAFHSPSLDTVIGPLPEIVGGGEANYKTLSNEHFMKLFLSSKLEGKSSLDRMKLNK</sequence>
<evidence type="ECO:0000313" key="7">
    <source>
        <dbReference type="EMBL" id="KAJ6791257.1"/>
    </source>
</evidence>
<evidence type="ECO:0000259" key="6">
    <source>
        <dbReference type="PROSITE" id="PS51471"/>
    </source>
</evidence>
<dbReference type="InterPro" id="IPR044861">
    <property type="entry name" value="IPNS-like_FE2OG_OXY"/>
</dbReference>
<dbReference type="EMBL" id="JANAVB010044420">
    <property type="protein sequence ID" value="KAJ6791257.1"/>
    <property type="molecule type" value="Genomic_DNA"/>
</dbReference>
<dbReference type="PROSITE" id="PS51471">
    <property type="entry name" value="FE2OG_OXY"/>
    <property type="match status" value="1"/>
</dbReference>
<dbReference type="InterPro" id="IPR005123">
    <property type="entry name" value="Oxoglu/Fe-dep_dioxygenase_dom"/>
</dbReference>
<comment type="similarity">
    <text evidence="1 5">Belongs to the iron/ascorbate-dependent oxidoreductase family.</text>
</comment>
<dbReference type="FunFam" id="2.60.120.330:FF:000001">
    <property type="entry name" value="Protein SRG1"/>
    <property type="match status" value="1"/>
</dbReference>
<dbReference type="Pfam" id="PF03171">
    <property type="entry name" value="2OG-FeII_Oxy"/>
    <property type="match status" value="1"/>
</dbReference>
<reference evidence="7" key="2">
    <citation type="submission" date="2023-04" db="EMBL/GenBank/DDBJ databases">
        <authorList>
            <person name="Bruccoleri R.E."/>
            <person name="Oakeley E.J."/>
            <person name="Faust A.-M."/>
            <person name="Dessus-Babus S."/>
            <person name="Altorfer M."/>
            <person name="Burckhardt D."/>
            <person name="Oertli M."/>
            <person name="Naumann U."/>
            <person name="Petersen F."/>
            <person name="Wong J."/>
        </authorList>
    </citation>
    <scope>NUCLEOTIDE SEQUENCE</scope>
    <source>
        <strain evidence="7">GSM-AAB239-AS_SAM_17_03QT</strain>
        <tissue evidence="7">Leaf</tissue>
    </source>
</reference>
<dbReference type="GO" id="GO:0016491">
    <property type="term" value="F:oxidoreductase activity"/>
    <property type="evidence" value="ECO:0007669"/>
    <property type="project" value="UniProtKB-KW"/>
</dbReference>
<dbReference type="PANTHER" id="PTHR47991">
    <property type="entry name" value="OXOGLUTARATE/IRON-DEPENDENT DIOXYGENASE"/>
    <property type="match status" value="1"/>
</dbReference>
<evidence type="ECO:0000313" key="8">
    <source>
        <dbReference type="Proteomes" id="UP001140949"/>
    </source>
</evidence>
<keyword evidence="2 5" id="KW-0479">Metal-binding</keyword>
<dbReference type="InterPro" id="IPR026992">
    <property type="entry name" value="DIOX_N"/>
</dbReference>
<name>A0AAX6DHK0_IRIPA</name>
<protein>
    <submittedName>
        <fullName evidence="7">S-norcoclaurine synthase 1-like</fullName>
    </submittedName>
</protein>
<evidence type="ECO:0000256" key="1">
    <source>
        <dbReference type="ARBA" id="ARBA00008056"/>
    </source>
</evidence>
<evidence type="ECO:0000256" key="2">
    <source>
        <dbReference type="ARBA" id="ARBA00022723"/>
    </source>
</evidence>
<evidence type="ECO:0000256" key="4">
    <source>
        <dbReference type="ARBA" id="ARBA00023004"/>
    </source>
</evidence>
<evidence type="ECO:0000256" key="5">
    <source>
        <dbReference type="RuleBase" id="RU003682"/>
    </source>
</evidence>
<gene>
    <name evidence="7" type="ORF">M6B38_243885</name>
</gene>
<dbReference type="Pfam" id="PF14226">
    <property type="entry name" value="DIOX_N"/>
    <property type="match status" value="1"/>
</dbReference>
<feature type="domain" description="Fe2OG dioxygenase" evidence="6">
    <location>
        <begin position="195"/>
        <end position="295"/>
    </location>
</feature>
<keyword evidence="4 5" id="KW-0408">Iron</keyword>
<keyword evidence="3 5" id="KW-0560">Oxidoreductase</keyword>
<dbReference type="Proteomes" id="UP001140949">
    <property type="component" value="Unassembled WGS sequence"/>
</dbReference>